<accession>A0A1L8D0Z6</accession>
<dbReference type="Proteomes" id="UP000187338">
    <property type="component" value="Unassembled WGS sequence"/>
</dbReference>
<evidence type="ECO:0000313" key="2">
    <source>
        <dbReference type="Proteomes" id="UP000187338"/>
    </source>
</evidence>
<dbReference type="Pfam" id="PF05954">
    <property type="entry name" value="Phage_GPD"/>
    <property type="match status" value="1"/>
</dbReference>
<dbReference type="EMBL" id="BDJL01000017">
    <property type="protein sequence ID" value="GAV24813.1"/>
    <property type="molecule type" value="Genomic_DNA"/>
</dbReference>
<dbReference type="OrthoDB" id="9815473at2"/>
<proteinExistence type="predicted"/>
<dbReference type="RefSeq" id="WP_075864994.1">
    <property type="nucleotide sequence ID" value="NZ_BDJL01000017.1"/>
</dbReference>
<dbReference type="SUPFAM" id="SSF69279">
    <property type="entry name" value="Phage tail proteins"/>
    <property type="match status" value="1"/>
</dbReference>
<protein>
    <submittedName>
        <fullName evidence="1">Uncharacterized protein</fullName>
    </submittedName>
</protein>
<dbReference type="AlphaFoldDB" id="A0A1L8D0Z6"/>
<gene>
    <name evidence="1" type="ORF">ciss_07460</name>
</gene>
<evidence type="ECO:0000313" key="1">
    <source>
        <dbReference type="EMBL" id="GAV24813.1"/>
    </source>
</evidence>
<reference evidence="2" key="1">
    <citation type="submission" date="2016-12" db="EMBL/GenBank/DDBJ databases">
        <title>Draft Genome Sequences od Carboxydothermus pertinax and islandicus, Hydrogenogenic Carboxydotrophic Bacteria.</title>
        <authorList>
            <person name="Fukuyama Y."/>
            <person name="Ohmae K."/>
            <person name="Yoneda Y."/>
            <person name="Yoshida T."/>
            <person name="Sako Y."/>
        </authorList>
    </citation>
    <scope>NUCLEOTIDE SEQUENCE [LARGE SCALE GENOMIC DNA]</scope>
    <source>
        <strain evidence="2">SET</strain>
    </source>
</reference>
<sequence>MAESRRAKLYLKYNKRDISADLSPYLLSFSYTDYASGKADDLQITLEDKAGIWNASWMPEKGATLSASLIVQHWEKEGTTKKLPLGTFEVDEIECSGPPNVVTIKAVSVPVSSSLRGEDKTKAWEKTRLSVIAKDIAKNAGLKLLYDTNYNPTYDRIEQTAESDLSFLLRLCEDAGLALKITNKQIVIFDESKYEKMAPITTITRGKSPVISYDGVSATREVYSAARVEYEGRNKKVIKYTYRPPNRPKTGKMLIINERVSSLAEAINLAKMRLRQQNKEEVKFSLTMLGDIRLVAGVTVMIKGWGKFDGKYFVETAEHSGPGYTIRLELRRVLEGY</sequence>
<dbReference type="STRING" id="661089.ciss_07460"/>
<name>A0A1L8D0Z6_9THEO</name>
<keyword evidence="2" id="KW-1185">Reference proteome</keyword>
<organism evidence="1 2">
    <name type="scientific">Carboxydothermus islandicus</name>
    <dbReference type="NCBI Taxonomy" id="661089"/>
    <lineage>
        <taxon>Bacteria</taxon>
        <taxon>Bacillati</taxon>
        <taxon>Bacillota</taxon>
        <taxon>Clostridia</taxon>
        <taxon>Thermoanaerobacterales</taxon>
        <taxon>Thermoanaerobacteraceae</taxon>
        <taxon>Carboxydothermus</taxon>
    </lineage>
</organism>
<comment type="caution">
    <text evidence="1">The sequence shown here is derived from an EMBL/GenBank/DDBJ whole genome shotgun (WGS) entry which is preliminary data.</text>
</comment>